<comment type="caution">
    <text evidence="13">The sequence shown here is derived from an EMBL/GenBank/DDBJ whole genome shotgun (WGS) entry which is preliminary data.</text>
</comment>
<keyword evidence="10" id="KW-0547">Nucleotide-binding</keyword>
<accession>A0ABR5DKS3</accession>
<dbReference type="InterPro" id="IPR023214">
    <property type="entry name" value="HAD_sf"/>
</dbReference>
<dbReference type="InterPro" id="IPR036412">
    <property type="entry name" value="HAD-like_sf"/>
</dbReference>
<keyword evidence="14" id="KW-1185">Reference proteome</keyword>
<dbReference type="PANTHER" id="PTHR48085">
    <property type="entry name" value="CADMIUM/ZINC-TRANSPORTING ATPASE HMA2-RELATED"/>
    <property type="match status" value="1"/>
</dbReference>
<feature type="transmembrane region" description="Helical" evidence="10">
    <location>
        <begin position="481"/>
        <end position="505"/>
    </location>
</feature>
<feature type="region of interest" description="Disordered" evidence="11">
    <location>
        <begin position="143"/>
        <end position="197"/>
    </location>
</feature>
<evidence type="ECO:0000256" key="10">
    <source>
        <dbReference type="RuleBase" id="RU362081"/>
    </source>
</evidence>
<dbReference type="Gene3D" id="3.30.70.100">
    <property type="match status" value="2"/>
</dbReference>
<dbReference type="Pfam" id="PF00702">
    <property type="entry name" value="Hydrolase"/>
    <property type="match status" value="1"/>
</dbReference>
<dbReference type="SFLD" id="SFLDS00003">
    <property type="entry name" value="Haloacid_Dehalogenase"/>
    <property type="match status" value="1"/>
</dbReference>
<dbReference type="InterPro" id="IPR008250">
    <property type="entry name" value="ATPase_P-typ_transduc_dom_A_sf"/>
</dbReference>
<dbReference type="PROSITE" id="PS00154">
    <property type="entry name" value="ATPASE_E1_E2"/>
    <property type="match status" value="1"/>
</dbReference>
<comment type="catalytic activity">
    <reaction evidence="9">
        <text>Zn(2+)(in) + ATP + H2O = Zn(2+)(out) + ADP + phosphate + H(+)</text>
        <dbReference type="Rhea" id="RHEA:20621"/>
        <dbReference type="ChEBI" id="CHEBI:15377"/>
        <dbReference type="ChEBI" id="CHEBI:15378"/>
        <dbReference type="ChEBI" id="CHEBI:29105"/>
        <dbReference type="ChEBI" id="CHEBI:30616"/>
        <dbReference type="ChEBI" id="CHEBI:43474"/>
        <dbReference type="ChEBI" id="CHEBI:456216"/>
        <dbReference type="EC" id="7.2.2.12"/>
    </reaction>
</comment>
<feature type="transmembrane region" description="Helical" evidence="10">
    <location>
        <begin position="207"/>
        <end position="226"/>
    </location>
</feature>
<keyword evidence="4 10" id="KW-0479">Metal-binding</keyword>
<dbReference type="Pfam" id="PF00122">
    <property type="entry name" value="E1-E2_ATPase"/>
    <property type="match status" value="1"/>
</dbReference>
<dbReference type="InterPro" id="IPR044492">
    <property type="entry name" value="P_typ_ATPase_HD_dom"/>
</dbReference>
<evidence type="ECO:0000256" key="6">
    <source>
        <dbReference type="ARBA" id="ARBA00022989"/>
    </source>
</evidence>
<proteinExistence type="inferred from homology"/>
<keyword evidence="7 10" id="KW-0472">Membrane</keyword>
<dbReference type="InterPro" id="IPR018303">
    <property type="entry name" value="ATPase_P-typ_P_site"/>
</dbReference>
<evidence type="ECO:0000256" key="9">
    <source>
        <dbReference type="ARBA" id="ARBA00047308"/>
    </source>
</evidence>
<dbReference type="RefSeq" id="WP_045079536.1">
    <property type="nucleotide sequence ID" value="NZ_JSVU01000002.1"/>
</dbReference>
<reference evidence="13 14" key="1">
    <citation type="submission" date="2014-10" db="EMBL/GenBank/DDBJ databases">
        <title>Genome sequencing of Vitellibacter vladivostokensis KMM 3516.</title>
        <authorList>
            <person name="Thevarajoo S."/>
            <person name="Selvaratnam C."/>
            <person name="Goh K.M."/>
            <person name="Chong C.S."/>
        </authorList>
    </citation>
    <scope>NUCLEOTIDE SEQUENCE [LARGE SCALE GENOMIC DNA]</scope>
    <source>
        <strain evidence="13 14">KMM 3516</strain>
    </source>
</reference>
<evidence type="ECO:0000313" key="13">
    <source>
        <dbReference type="EMBL" id="KJJ39363.1"/>
    </source>
</evidence>
<feature type="transmembrane region" description="Helical" evidence="10">
    <location>
        <begin position="820"/>
        <end position="839"/>
    </location>
</feature>
<dbReference type="SUPFAM" id="SSF56784">
    <property type="entry name" value="HAD-like"/>
    <property type="match status" value="1"/>
</dbReference>
<keyword evidence="10" id="KW-1003">Cell membrane</keyword>
<evidence type="ECO:0000259" key="12">
    <source>
        <dbReference type="Pfam" id="PF00122"/>
    </source>
</evidence>
<dbReference type="Gene3D" id="3.40.1110.10">
    <property type="entry name" value="Calcium-transporting ATPase, cytoplasmic domain N"/>
    <property type="match status" value="1"/>
</dbReference>
<dbReference type="EMBL" id="JSVU01000002">
    <property type="protein sequence ID" value="KJJ39363.1"/>
    <property type="molecule type" value="Genomic_DNA"/>
</dbReference>
<dbReference type="SUPFAM" id="SSF81665">
    <property type="entry name" value="Calcium ATPase, transmembrane domain M"/>
    <property type="match status" value="1"/>
</dbReference>
<dbReference type="PRINTS" id="PR00943">
    <property type="entry name" value="CUATPASE"/>
</dbReference>
<keyword evidence="5" id="KW-1278">Translocase</keyword>
<dbReference type="EC" id="7.2.2.12" evidence="8"/>
<evidence type="ECO:0000256" key="2">
    <source>
        <dbReference type="ARBA" id="ARBA00006024"/>
    </source>
</evidence>
<evidence type="ECO:0000256" key="11">
    <source>
        <dbReference type="SAM" id="MobiDB-lite"/>
    </source>
</evidence>
<keyword evidence="3 10" id="KW-0812">Transmembrane</keyword>
<evidence type="ECO:0000256" key="1">
    <source>
        <dbReference type="ARBA" id="ARBA00004370"/>
    </source>
</evidence>
<evidence type="ECO:0000256" key="5">
    <source>
        <dbReference type="ARBA" id="ARBA00022967"/>
    </source>
</evidence>
<dbReference type="InterPro" id="IPR027256">
    <property type="entry name" value="P-typ_ATPase_IB"/>
</dbReference>
<dbReference type="PANTHER" id="PTHR48085:SF5">
    <property type="entry name" value="CADMIUM_ZINC-TRANSPORTING ATPASE HMA4-RELATED"/>
    <property type="match status" value="1"/>
</dbReference>
<evidence type="ECO:0000256" key="7">
    <source>
        <dbReference type="ARBA" id="ARBA00023136"/>
    </source>
</evidence>
<comment type="subcellular location">
    <subcellularLocation>
        <location evidence="10">Cell membrane</location>
    </subcellularLocation>
    <subcellularLocation>
        <location evidence="1">Membrane</location>
    </subcellularLocation>
</comment>
<feature type="compositionally biased region" description="Basic and acidic residues" evidence="11">
    <location>
        <begin position="159"/>
        <end position="197"/>
    </location>
</feature>
<evidence type="ECO:0000313" key="14">
    <source>
        <dbReference type="Proteomes" id="UP000033497"/>
    </source>
</evidence>
<dbReference type="SFLD" id="SFLDF00027">
    <property type="entry name" value="p-type_atpase"/>
    <property type="match status" value="1"/>
</dbReference>
<dbReference type="InterPro" id="IPR059000">
    <property type="entry name" value="ATPase_P-type_domA"/>
</dbReference>
<dbReference type="InterPro" id="IPR023298">
    <property type="entry name" value="ATPase_P-typ_TM_dom_sf"/>
</dbReference>
<keyword evidence="6 10" id="KW-1133">Transmembrane helix</keyword>
<dbReference type="NCBIfam" id="TIGR01525">
    <property type="entry name" value="ATPase-IB_hvy"/>
    <property type="match status" value="1"/>
</dbReference>
<evidence type="ECO:0000256" key="4">
    <source>
        <dbReference type="ARBA" id="ARBA00022723"/>
    </source>
</evidence>
<dbReference type="InterPro" id="IPR051014">
    <property type="entry name" value="Cation_Transport_ATPase_IB"/>
</dbReference>
<dbReference type="SUPFAM" id="SSF81653">
    <property type="entry name" value="Calcium ATPase, transduction domain A"/>
    <property type="match status" value="1"/>
</dbReference>
<protein>
    <recommendedName>
        <fullName evidence="8">P-type Zn(2+) transporter</fullName>
        <ecNumber evidence="8">7.2.2.12</ecNumber>
    </recommendedName>
</protein>
<dbReference type="Gene3D" id="2.70.150.10">
    <property type="entry name" value="Calcium-transporting ATPase, cytoplasmic transduction domain A"/>
    <property type="match status" value="1"/>
</dbReference>
<dbReference type="SFLD" id="SFLDG00002">
    <property type="entry name" value="C1.7:_P-type_atpase_like"/>
    <property type="match status" value="1"/>
</dbReference>
<dbReference type="Proteomes" id="UP000033497">
    <property type="component" value="Unassembled WGS sequence"/>
</dbReference>
<dbReference type="InterPro" id="IPR036163">
    <property type="entry name" value="HMA_dom_sf"/>
</dbReference>
<dbReference type="SUPFAM" id="SSF55008">
    <property type="entry name" value="HMA, heavy metal-associated domain"/>
    <property type="match status" value="1"/>
</dbReference>
<dbReference type="InterPro" id="IPR001757">
    <property type="entry name" value="P_typ_ATPase"/>
</dbReference>
<feature type="compositionally biased region" description="Polar residues" evidence="11">
    <location>
        <begin position="146"/>
        <end position="158"/>
    </location>
</feature>
<gene>
    <name evidence="13" type="ORF">MB09_03745</name>
</gene>
<feature type="transmembrane region" description="Helical" evidence="10">
    <location>
        <begin position="450"/>
        <end position="469"/>
    </location>
</feature>
<sequence length="842" mass="90980">MKKLQLKIPVILPQVPNEKDTCVERLIKELQAKEGIEKVHVADIKEDATPQLCFHYDPDIISIDRIQSLAEQTGAEITEKYGHLLIKVKGIRHTRQARSIEKSLLAINGVLEASVSASGMVRLEFDKKQTNFDEISKQIEKEDLQVQRSSSNENNYTEASKKKQERSKKEDTKEQTSTEGHEHKEGETHEEGEEHAHGGVFGKNTELIFSIICGALLGIGFGLSYVESIPDWVSLTLYIGAYFFGGFFTAKEAVQTVAKGGFEIDFLMLVAAIGAAILGEWAEGALLLFLFSLGHALEHYAMNKARKSIAALADLAPKTALLKKDGKTEEVGIEQLSIGDIIVVKPNSKISADGVVVNGKSSVNQAPITGESVPVDKLPVEDTGRDYSADDDIKDENRVFAGTINGNNTLEIKVIKEAKDSTLSRLVKLVNEAQTQKSPTQLLTDKFEKYFVPSVLILVGILLFAFLVIDEPFSASFYRAMAVLVAASPCALAISTPSAVLSGVARAARGGVLIKGGRPLEDLGVITALAFDKTGTLTEGKPKLTEVVPLGDIEENELLKIAVAVENLSDHPLAKAVVRDGKERLKGTDIIDASDLEAVLGKGIKASSGKDKIYIGNLDLYEDLDEAKPSEDISNKVKELEGGGNTTMLIRRNKEYIGIIALMDTPREAAKETLKKLKEIGIKRMIMLTGDNQKVADAVAKEIGLTDAWGSLLPEEKVDAIKKLKEQESKVAMVGDGVNDAPAMANSTVGIAMGAAGSDVALETADIALMADKLETLPFAIGLSRKAKAIIKQNLWVSLGIVALLIPSTIMGWANIGIAVVIHEGSTLLVVFNALRLLAYKK</sequence>
<organism evidence="13 14">
    <name type="scientific">Aequorivita vladivostokensis</name>
    <dbReference type="NCBI Taxonomy" id="171194"/>
    <lineage>
        <taxon>Bacteria</taxon>
        <taxon>Pseudomonadati</taxon>
        <taxon>Bacteroidota</taxon>
        <taxon>Flavobacteriia</taxon>
        <taxon>Flavobacteriales</taxon>
        <taxon>Flavobacteriaceae</taxon>
        <taxon>Aequorivita</taxon>
    </lineage>
</organism>
<comment type="similarity">
    <text evidence="2 10">Belongs to the cation transport ATPase (P-type) (TC 3.A.3) family. Type IB subfamily.</text>
</comment>
<dbReference type="NCBIfam" id="TIGR01494">
    <property type="entry name" value="ATPase_P-type"/>
    <property type="match status" value="1"/>
</dbReference>
<evidence type="ECO:0000256" key="3">
    <source>
        <dbReference type="ARBA" id="ARBA00022692"/>
    </source>
</evidence>
<feature type="domain" description="P-type ATPase A" evidence="12">
    <location>
        <begin position="315"/>
        <end position="430"/>
    </location>
</feature>
<dbReference type="PRINTS" id="PR00119">
    <property type="entry name" value="CATATPASE"/>
</dbReference>
<dbReference type="Gene3D" id="3.40.50.1000">
    <property type="entry name" value="HAD superfamily/HAD-like"/>
    <property type="match status" value="1"/>
</dbReference>
<name>A0ABR5DKS3_9FLAO</name>
<evidence type="ECO:0000256" key="8">
    <source>
        <dbReference type="ARBA" id="ARBA00039097"/>
    </source>
</evidence>
<dbReference type="CDD" id="cd07551">
    <property type="entry name" value="P-type_ATPase_HM_ZosA_PfeT-like"/>
    <property type="match status" value="1"/>
</dbReference>
<dbReference type="InterPro" id="IPR023299">
    <property type="entry name" value="ATPase_P-typ_cyto_dom_N"/>
</dbReference>
<keyword evidence="10" id="KW-0067">ATP-binding</keyword>
<feature type="transmembrane region" description="Helical" evidence="10">
    <location>
        <begin position="795"/>
        <end position="814"/>
    </location>
</feature>
<feature type="transmembrane region" description="Helical" evidence="10">
    <location>
        <begin position="232"/>
        <end position="250"/>
    </location>
</feature>